<evidence type="ECO:0000256" key="1">
    <source>
        <dbReference type="SAM" id="SignalP"/>
    </source>
</evidence>
<dbReference type="AlphaFoldDB" id="A0A3M2KXX5"/>
<organism evidence="3 4">
    <name type="scientific">Nocardia stercoris</name>
    <dbReference type="NCBI Taxonomy" id="2483361"/>
    <lineage>
        <taxon>Bacteria</taxon>
        <taxon>Bacillati</taxon>
        <taxon>Actinomycetota</taxon>
        <taxon>Actinomycetes</taxon>
        <taxon>Mycobacteriales</taxon>
        <taxon>Nocardiaceae</taxon>
        <taxon>Nocardia</taxon>
    </lineage>
</organism>
<dbReference type="EMBL" id="RFFH01000010">
    <property type="protein sequence ID" value="RMI30367.1"/>
    <property type="molecule type" value="Genomic_DNA"/>
</dbReference>
<name>A0A3M2KXX5_9NOCA</name>
<evidence type="ECO:0000313" key="4">
    <source>
        <dbReference type="Proteomes" id="UP000279275"/>
    </source>
</evidence>
<feature type="chain" id="PRO_5039727534" evidence="1">
    <location>
        <begin position="26"/>
        <end position="359"/>
    </location>
</feature>
<reference evidence="3 4" key="1">
    <citation type="submission" date="2018-10" db="EMBL/GenBank/DDBJ databases">
        <title>Isolation from cow dung.</title>
        <authorList>
            <person name="Ling L."/>
        </authorList>
    </citation>
    <scope>NUCLEOTIDE SEQUENCE [LARGE SCALE GENOMIC DNA]</scope>
    <source>
        <strain evidence="3 4">NEAU-LL90</strain>
    </source>
</reference>
<dbReference type="SUPFAM" id="SSF53850">
    <property type="entry name" value="Periplasmic binding protein-like II"/>
    <property type="match status" value="1"/>
</dbReference>
<dbReference type="InterPro" id="IPR015168">
    <property type="entry name" value="SsuA/THI5"/>
</dbReference>
<keyword evidence="4" id="KW-1185">Reference proteome</keyword>
<feature type="signal peptide" evidence="1">
    <location>
        <begin position="1"/>
        <end position="25"/>
    </location>
</feature>
<evidence type="ECO:0000259" key="2">
    <source>
        <dbReference type="Pfam" id="PF09084"/>
    </source>
</evidence>
<dbReference type="PANTHER" id="PTHR30024">
    <property type="entry name" value="ALIPHATIC SULFONATES-BINDING PROTEIN-RELATED"/>
    <property type="match status" value="1"/>
</dbReference>
<proteinExistence type="predicted"/>
<dbReference type="Pfam" id="PF09084">
    <property type="entry name" value="NMT1"/>
    <property type="match status" value="1"/>
</dbReference>
<dbReference type="Proteomes" id="UP000279275">
    <property type="component" value="Unassembled WGS sequence"/>
</dbReference>
<dbReference type="PROSITE" id="PS51257">
    <property type="entry name" value="PROKAR_LIPOPROTEIN"/>
    <property type="match status" value="1"/>
</dbReference>
<gene>
    <name evidence="3" type="ORF">EBN03_22240</name>
</gene>
<keyword evidence="1" id="KW-0732">Signal</keyword>
<evidence type="ECO:0000313" key="3">
    <source>
        <dbReference type="EMBL" id="RMI30367.1"/>
    </source>
</evidence>
<dbReference type="OrthoDB" id="8877897at2"/>
<comment type="caution">
    <text evidence="3">The sequence shown here is derived from an EMBL/GenBank/DDBJ whole genome shotgun (WGS) entry which is preliminary data.</text>
</comment>
<feature type="domain" description="SsuA/THI5-like" evidence="2">
    <location>
        <begin position="57"/>
        <end position="267"/>
    </location>
</feature>
<accession>A0A3M2KXX5</accession>
<protein>
    <submittedName>
        <fullName evidence="3">ABC transporter substrate-binding protein</fullName>
    </submittedName>
</protein>
<dbReference type="RefSeq" id="WP_122190035.1">
    <property type="nucleotide sequence ID" value="NZ_RFFH01000010.1"/>
</dbReference>
<dbReference type="Gene3D" id="3.40.190.10">
    <property type="entry name" value="Periplasmic binding protein-like II"/>
    <property type="match status" value="2"/>
</dbReference>
<sequence length="359" mass="38547">MPTTRVGRRRLRTLSALLTLSAVLALTTACGHSGPGTTADGKDVLRYQGQSGIVTAYELADSLGYFSKIQLHWESDTTSGPANIQAAATKQIEFGSAFNGAVVKLVSGGAPVKSVLASYGSDDLSFGAYLVKDNSPINSARDLIGKKIAVNTLGAHYEFVAREWLHDNGLTEDEIKSVQFVVIPPVSAEEALRNGQVDVAALSSPFLDVADQRGGVRTLFTDKALFGKFDYGTYVFRTDYIAAHPDAVKDFVQGTARAIRWLQTTPTDQVQAKFRAVIAARGRNENDGLVKIWKSPGIPVPGAVIAEKEIQIWIDWLGRNGDQAAGKLHAADLFTNQYNPYANGTYPSDSGPNGEAIAK</sequence>